<sequence length="733" mass="80263">MRALKSGSVSMPSKRTKESRMRKIGLFASGLLLLSGSAQALEYQWDDFTFTLANRISAGATMRMQAQSNDLLGKMNVPGQQDLCEQDDCISFLNNPAPNQRLVDAKGAFSGTNSDNGDLNYKKHDIVAATTLLDTDFKAAYGDFLLRVRALGFYDPANANRRDRHNSTVYRGVELQAARTDRSPRTTNIYASNILLQDVYLQYSFALDGHNGTFSVGQQNIRWGESTLLAINSLNEINPPNSQLLHVPGGQIRSVFQPVPMALLSFDVMDGVSADLVYQLRWKPVQPDASGSFFSTSDIAGGGEYAVIGLGQFPEDPFQKLKPAGSINVADPLSSSVLGLISSTAFSTRILPDSHGEPKNSGQYGIKIGYNADWLNGGTDLGFYYLNYHSRFPYASVISTNDSCARNSTVLTATLDCMGFNGAINVTGLGKEPAPIDTLKVFLDYPENIHMFGVSFNTNVGAWSLAGEYSFRPNMPLQVQLTDVVFAGLQPALPKQPINVGVDTITDLLGLPSTGLNVIALPSSQLAFPDYLMTQYRKQAVGPNQYIPGYQRFKVGQLDLTAIKAFSSNPFGADQILWIMEAGFTHIYNLPSLDQLQIEGGSLNNTHHSPGADGTGNNGVPDTRHFNPTQQNSGFATKFSWGLRSIIQMEYNDVMFGWAFKPQIVLLHDMTGVAPSPNQNFIAGRSQAQVGTDINFNQSLTGHFHYEWYWGGEKYMNALKDRDNASVSIAYSF</sequence>
<keyword evidence="4" id="KW-1185">Reference proteome</keyword>
<feature type="region of interest" description="Disordered" evidence="1">
    <location>
        <begin position="601"/>
        <end position="631"/>
    </location>
</feature>
<keyword evidence="2" id="KW-0732">Signal</keyword>
<evidence type="ECO:0000313" key="4">
    <source>
        <dbReference type="Proteomes" id="UP000244248"/>
    </source>
</evidence>
<evidence type="ECO:0000313" key="3">
    <source>
        <dbReference type="EMBL" id="PTU30978.1"/>
    </source>
</evidence>
<dbReference type="Proteomes" id="UP000244248">
    <property type="component" value="Unassembled WGS sequence"/>
</dbReference>
<dbReference type="EMBL" id="QANS01000004">
    <property type="protein sequence ID" value="PTU30978.1"/>
    <property type="molecule type" value="Genomic_DNA"/>
</dbReference>
<gene>
    <name evidence="3" type="ORF">CJD38_11780</name>
</gene>
<evidence type="ECO:0008006" key="5">
    <source>
        <dbReference type="Google" id="ProtNLM"/>
    </source>
</evidence>
<feature type="signal peptide" evidence="2">
    <location>
        <begin position="1"/>
        <end position="40"/>
    </location>
</feature>
<evidence type="ECO:0000256" key="2">
    <source>
        <dbReference type="SAM" id="SignalP"/>
    </source>
</evidence>
<name>A0A2T5MEH3_9GAMM</name>
<dbReference type="AlphaFoldDB" id="A0A2T5MEH3"/>
<dbReference type="InterPro" id="IPR010727">
    <property type="entry name" value="DUF1302"/>
</dbReference>
<organism evidence="3 4">
    <name type="scientific">Stenotrophobium rhamnosiphilum</name>
    <dbReference type="NCBI Taxonomy" id="2029166"/>
    <lineage>
        <taxon>Bacteria</taxon>
        <taxon>Pseudomonadati</taxon>
        <taxon>Pseudomonadota</taxon>
        <taxon>Gammaproteobacteria</taxon>
        <taxon>Nevskiales</taxon>
        <taxon>Nevskiaceae</taxon>
        <taxon>Stenotrophobium</taxon>
    </lineage>
</organism>
<feature type="chain" id="PRO_5015716610" description="DUF1302 domain-containing protein" evidence="2">
    <location>
        <begin position="41"/>
        <end position="733"/>
    </location>
</feature>
<protein>
    <recommendedName>
        <fullName evidence="5">DUF1302 domain-containing protein</fullName>
    </recommendedName>
</protein>
<evidence type="ECO:0000256" key="1">
    <source>
        <dbReference type="SAM" id="MobiDB-lite"/>
    </source>
</evidence>
<comment type="caution">
    <text evidence="3">The sequence shown here is derived from an EMBL/GenBank/DDBJ whole genome shotgun (WGS) entry which is preliminary data.</text>
</comment>
<accession>A0A2T5MEH3</accession>
<proteinExistence type="predicted"/>
<reference evidence="3 4" key="1">
    <citation type="submission" date="2018-04" db="EMBL/GenBank/DDBJ databases">
        <title>Novel species isolated from glacier.</title>
        <authorList>
            <person name="Liu Q."/>
            <person name="Xin Y.-H."/>
        </authorList>
    </citation>
    <scope>NUCLEOTIDE SEQUENCE [LARGE SCALE GENOMIC DNA]</scope>
    <source>
        <strain evidence="3 4">GT1R17</strain>
    </source>
</reference>
<dbReference type="Pfam" id="PF06980">
    <property type="entry name" value="DUF1302"/>
    <property type="match status" value="1"/>
</dbReference>